<dbReference type="SUPFAM" id="SSF52047">
    <property type="entry name" value="RNI-like"/>
    <property type="match status" value="1"/>
</dbReference>
<dbReference type="AlphaFoldDB" id="A0A087HGF7"/>
<evidence type="ECO:0000259" key="1">
    <source>
        <dbReference type="SMART" id="SM00579"/>
    </source>
</evidence>
<dbReference type="PANTHER" id="PTHR31293:SF12">
    <property type="entry name" value="RNI-LIKE SUPERFAMILY PROTEIN"/>
    <property type="match status" value="1"/>
</dbReference>
<name>A0A087HGF7_ARAAL</name>
<feature type="domain" description="FBD" evidence="1">
    <location>
        <begin position="77"/>
        <end position="151"/>
    </location>
</feature>
<dbReference type="PANTHER" id="PTHR31293">
    <property type="entry name" value="RNI-LIKE SUPERFAMILY PROTEIN"/>
    <property type="match status" value="1"/>
</dbReference>
<dbReference type="InterPro" id="IPR032675">
    <property type="entry name" value="LRR_dom_sf"/>
</dbReference>
<evidence type="ECO:0000313" key="2">
    <source>
        <dbReference type="EMBL" id="KFK41209.1"/>
    </source>
</evidence>
<evidence type="ECO:0000313" key="3">
    <source>
        <dbReference type="Proteomes" id="UP000029120"/>
    </source>
</evidence>
<dbReference type="InterPro" id="IPR006566">
    <property type="entry name" value="FBD"/>
</dbReference>
<proteinExistence type="predicted"/>
<dbReference type="EMBL" id="CM002870">
    <property type="protein sequence ID" value="KFK41209.1"/>
    <property type="molecule type" value="Genomic_DNA"/>
</dbReference>
<protein>
    <recommendedName>
        <fullName evidence="1">FBD domain-containing protein</fullName>
    </recommendedName>
</protein>
<sequence length="173" mass="19596">MHMVLTKCCDATPLFNNLTHLTIESNRKVGWESLPSLLKNSPNLETLVLHGLVHKATNRCGDVCLCRPYKEEEEIPTCLSSSPVKVLKIMKFGVEIEKQIEQVKHFLETMPNLEQLILYYDTSFEEYVIEVSSQLQRLPKVASSKCNLQLISDQLSLSSTIPSSVSMKWTSLP</sequence>
<gene>
    <name evidence="2" type="ordered locus">AALP_Aa2g099500</name>
</gene>
<organism evidence="2 3">
    <name type="scientific">Arabis alpina</name>
    <name type="common">Alpine rock-cress</name>
    <dbReference type="NCBI Taxonomy" id="50452"/>
    <lineage>
        <taxon>Eukaryota</taxon>
        <taxon>Viridiplantae</taxon>
        <taxon>Streptophyta</taxon>
        <taxon>Embryophyta</taxon>
        <taxon>Tracheophyta</taxon>
        <taxon>Spermatophyta</taxon>
        <taxon>Magnoliopsida</taxon>
        <taxon>eudicotyledons</taxon>
        <taxon>Gunneridae</taxon>
        <taxon>Pentapetalae</taxon>
        <taxon>rosids</taxon>
        <taxon>malvids</taxon>
        <taxon>Brassicales</taxon>
        <taxon>Brassicaceae</taxon>
        <taxon>Arabideae</taxon>
        <taxon>Arabis</taxon>
    </lineage>
</organism>
<dbReference type="Gene3D" id="3.80.10.10">
    <property type="entry name" value="Ribonuclease Inhibitor"/>
    <property type="match status" value="1"/>
</dbReference>
<dbReference type="SMART" id="SM00579">
    <property type="entry name" value="FBD"/>
    <property type="match status" value="1"/>
</dbReference>
<reference evidence="3" key="1">
    <citation type="journal article" date="2015" name="Nat. Plants">
        <title>Genome expansion of Arabis alpina linked with retrotransposition and reduced symmetric DNA methylation.</title>
        <authorList>
            <person name="Willing E.M."/>
            <person name="Rawat V."/>
            <person name="Mandakova T."/>
            <person name="Maumus F."/>
            <person name="James G.V."/>
            <person name="Nordstroem K.J."/>
            <person name="Becker C."/>
            <person name="Warthmann N."/>
            <person name="Chica C."/>
            <person name="Szarzynska B."/>
            <person name="Zytnicki M."/>
            <person name="Albani M.C."/>
            <person name="Kiefer C."/>
            <person name="Bergonzi S."/>
            <person name="Castaings L."/>
            <person name="Mateos J.L."/>
            <person name="Berns M.C."/>
            <person name="Bujdoso N."/>
            <person name="Piofczyk T."/>
            <person name="de Lorenzo L."/>
            <person name="Barrero-Sicilia C."/>
            <person name="Mateos I."/>
            <person name="Piednoel M."/>
            <person name="Hagmann J."/>
            <person name="Chen-Min-Tao R."/>
            <person name="Iglesias-Fernandez R."/>
            <person name="Schuster S.C."/>
            <person name="Alonso-Blanco C."/>
            <person name="Roudier F."/>
            <person name="Carbonero P."/>
            <person name="Paz-Ares J."/>
            <person name="Davis S.J."/>
            <person name="Pecinka A."/>
            <person name="Quesneville H."/>
            <person name="Colot V."/>
            <person name="Lysak M.A."/>
            <person name="Weigel D."/>
            <person name="Coupland G."/>
            <person name="Schneeberger K."/>
        </authorList>
    </citation>
    <scope>NUCLEOTIDE SEQUENCE [LARGE SCALE GENOMIC DNA]</scope>
    <source>
        <strain evidence="3">cv. Pajares</strain>
    </source>
</reference>
<accession>A0A087HGF7</accession>
<dbReference type="InterPro" id="IPR055294">
    <property type="entry name" value="FBL60-like"/>
</dbReference>
<dbReference type="Proteomes" id="UP000029120">
    <property type="component" value="Chromosome 2"/>
</dbReference>
<dbReference type="OMA" id="PWEEDIP"/>
<dbReference type="OrthoDB" id="612216at2759"/>
<keyword evidence="3" id="KW-1185">Reference proteome</keyword>
<dbReference type="Gramene" id="KFK41209">
    <property type="protein sequence ID" value="KFK41209"/>
    <property type="gene ID" value="AALP_AA2G099500"/>
</dbReference>